<evidence type="ECO:0000256" key="1">
    <source>
        <dbReference type="ARBA" id="ARBA00022801"/>
    </source>
</evidence>
<dbReference type="PANTHER" id="PTHR48081">
    <property type="entry name" value="AB HYDROLASE SUPERFAMILY PROTEIN C4A8.06C"/>
    <property type="match status" value="1"/>
</dbReference>
<dbReference type="EMBL" id="CP048000">
    <property type="protein sequence ID" value="QHQ60134.1"/>
    <property type="molecule type" value="Genomic_DNA"/>
</dbReference>
<protein>
    <submittedName>
        <fullName evidence="3">Prolyl oligopeptidase family serine peptidase</fullName>
    </submittedName>
</protein>
<dbReference type="AlphaFoldDB" id="A0A6P1TG64"/>
<dbReference type="Gene3D" id="3.40.50.1820">
    <property type="entry name" value="alpha/beta hydrolase"/>
    <property type="match status" value="1"/>
</dbReference>
<dbReference type="KEGG" id="anr:Ana3638_04515"/>
<dbReference type="GO" id="GO:0016787">
    <property type="term" value="F:hydrolase activity"/>
    <property type="evidence" value="ECO:0007669"/>
    <property type="project" value="UniProtKB-KW"/>
</dbReference>
<accession>A0A6P1TG64</accession>
<dbReference type="PANTHER" id="PTHR48081:SF6">
    <property type="entry name" value="PEPTIDASE S9 PROLYL OLIGOPEPTIDASE CATALYTIC DOMAIN-CONTAINING PROTEIN"/>
    <property type="match status" value="1"/>
</dbReference>
<reference evidence="3 4" key="1">
    <citation type="submission" date="2020-01" db="EMBL/GenBank/DDBJ databases">
        <title>Genome analysis of Anaerocolumna sp. CBA3638.</title>
        <authorList>
            <person name="Kim J."/>
            <person name="Roh S.W."/>
        </authorList>
    </citation>
    <scope>NUCLEOTIDE SEQUENCE [LARGE SCALE GENOMIC DNA]</scope>
    <source>
        <strain evidence="3 4">CBA3638</strain>
    </source>
</reference>
<organism evidence="3 4">
    <name type="scientific">Anaerocolumna sedimenticola</name>
    <dbReference type="NCBI Taxonomy" id="2696063"/>
    <lineage>
        <taxon>Bacteria</taxon>
        <taxon>Bacillati</taxon>
        <taxon>Bacillota</taxon>
        <taxon>Clostridia</taxon>
        <taxon>Lachnospirales</taxon>
        <taxon>Lachnospiraceae</taxon>
        <taxon>Anaerocolumna</taxon>
    </lineage>
</organism>
<feature type="domain" description="BD-FAE-like" evidence="2">
    <location>
        <begin position="4"/>
        <end position="132"/>
    </location>
</feature>
<keyword evidence="4" id="KW-1185">Reference proteome</keyword>
<evidence type="ECO:0000313" key="4">
    <source>
        <dbReference type="Proteomes" id="UP000464314"/>
    </source>
</evidence>
<gene>
    <name evidence="3" type="ORF">Ana3638_04515</name>
</gene>
<dbReference type="Proteomes" id="UP000464314">
    <property type="component" value="Chromosome"/>
</dbReference>
<dbReference type="InterPro" id="IPR049492">
    <property type="entry name" value="BD-FAE-like_dom"/>
</dbReference>
<evidence type="ECO:0000313" key="3">
    <source>
        <dbReference type="EMBL" id="QHQ60134.1"/>
    </source>
</evidence>
<dbReference type="InterPro" id="IPR029058">
    <property type="entry name" value="AB_hydrolase_fold"/>
</dbReference>
<keyword evidence="1" id="KW-0378">Hydrolase</keyword>
<dbReference type="InterPro" id="IPR050300">
    <property type="entry name" value="GDXG_lipolytic_enzyme"/>
</dbReference>
<evidence type="ECO:0000259" key="2">
    <source>
        <dbReference type="Pfam" id="PF20434"/>
    </source>
</evidence>
<sequence>MLSVLYVRDHAKEYHIDPDNISVCGFSAGGHLAASTGVFWNNEYILKLLDIEPEKLKPNKLILSYPVITSGEYAHRGSFENLLGEEKENEKWLEFNSLEKQVTKDTPETFIWHTYDDTVVPVQNTMLFASALIENQIPTELHIYKSGSHGLSLGNYLVYGDKKYGESHMSSDWIDKAVRFIYD</sequence>
<name>A0A6P1TG64_9FIRM</name>
<dbReference type="Pfam" id="PF20434">
    <property type="entry name" value="BD-FAE"/>
    <property type="match status" value="1"/>
</dbReference>
<proteinExistence type="predicted"/>
<dbReference type="SUPFAM" id="SSF53474">
    <property type="entry name" value="alpha/beta-Hydrolases"/>
    <property type="match status" value="1"/>
</dbReference>